<feature type="compositionally biased region" description="Polar residues" evidence="1">
    <location>
        <begin position="1022"/>
        <end position="1036"/>
    </location>
</feature>
<reference evidence="3" key="4">
    <citation type="submission" date="2025-08" db="UniProtKB">
        <authorList>
            <consortium name="Ensembl"/>
        </authorList>
    </citation>
    <scope>IDENTIFICATION</scope>
</reference>
<reference evidence="4" key="3">
    <citation type="journal article" date="2014" name="Nature">
        <title>Elephant shark genome provides unique insights into gnathostome evolution.</title>
        <authorList>
            <consortium name="International Elephant Shark Genome Sequencing Consortium"/>
            <person name="Venkatesh B."/>
            <person name="Lee A.P."/>
            <person name="Ravi V."/>
            <person name="Maurya A.K."/>
            <person name="Lian M.M."/>
            <person name="Swann J.B."/>
            <person name="Ohta Y."/>
            <person name="Flajnik M.F."/>
            <person name="Sutoh Y."/>
            <person name="Kasahara M."/>
            <person name="Hoon S."/>
            <person name="Gangu V."/>
            <person name="Roy S.W."/>
            <person name="Irimia M."/>
            <person name="Korzh V."/>
            <person name="Kondrychyn I."/>
            <person name="Lim Z.W."/>
            <person name="Tay B.H."/>
            <person name="Tohari S."/>
            <person name="Kong K.W."/>
            <person name="Ho S."/>
            <person name="Lorente-Galdos B."/>
            <person name="Quilez J."/>
            <person name="Marques-Bonet T."/>
            <person name="Raney B.J."/>
            <person name="Ingham P.W."/>
            <person name="Tay A."/>
            <person name="Hillier L.W."/>
            <person name="Minx P."/>
            <person name="Boehm T."/>
            <person name="Wilson R.K."/>
            <person name="Brenner S."/>
            <person name="Warren W.C."/>
        </authorList>
    </citation>
    <scope>NUCLEOTIDE SEQUENCE [LARGE SCALE GENOMIC DNA]</scope>
</reference>
<dbReference type="PANTHER" id="PTHR21590">
    <property type="entry name" value="SEA DOMAIN-CONTAINING PROTEIN"/>
    <property type="match status" value="1"/>
</dbReference>
<evidence type="ECO:0008006" key="5">
    <source>
        <dbReference type="Google" id="ProtNLM"/>
    </source>
</evidence>
<protein>
    <recommendedName>
        <fullName evidence="5">KIAA1549</fullName>
    </recommendedName>
</protein>
<sequence length="1423" mass="154689">SWGSSITLQLVSSPAPGTMTPSLPPLPSSTDSPFPRGQIQNPCLRLQSPPWPCSSLPLQPADPISTYPLPPLSRPARPTIGGQGFSLSSPTFPSPLSLRCLLQGCSTSKLPRIRMPSTSITLSPALSSPNSAASVTGAINPSVKLSREEEQTKFNEQLSSPDLLTLSTTETVLYPSAPIPTELSGDDFGSGDYLGTKTISALETDQFALASSLVVDLFDPELSVSEVYDSDFPTRYVASVSTPFISLPMPSVTTSHSYSRSSEDFIHPSANDPSLHDRKILGSTPAITRDLEFVASSVFLQPTIQDQMVHVTATTAIPGLLPAESISVPPSELVTFSPISSVSSFSVLISQTVYPFAPQQFSILSAQNTTSFGPNSETLSVADTVTFRESEDDILTSLKLTMLVELEGKTLGVTDMFTDYSTLTAEVVPESSSSFGGISSSEAVPSSETIKPTVVLISEPSVVDSSSTMNEGKATTLPFALPGLTTFGTTSIPFTVNLTTDITFTSSSRLPIISSSLSPMSTLHLSISSSLTDSVSRAASFLPSPTSSSVMFSAVPTNTITTPLVDHATTALTVTNSATSSTMASKTVAAPTTTTTRTTVAPTTVQTFLCDVSDPNSYLVTVGKLFYLHQFARRRCAQSPLFLSPVLQFVPRYVDVRFCNFTQRIERGMKMAIAEVLRRREELGNITVQVGLVKRAGGLRQGPVNVTFAVSGEHGFLNGSDVSDLLRILSLVEFSFYLGFPVLKSAEPIYYPELNRSHLLKASWVRTVLLGVHDHRIQDNTFQADMERKLAQLLSEVTRPARRWKRASTSGNNTVQVVNMTKIDGDGNPAELIYFVEQQSGQRLSAEDAANLMNKVDIQRAAIVLGYRIQGALAQRKIGASLPTEENKNLWIIVAVLVPLIVVIVVIVLLYWKFCRTDKLEFQPDTMSNIQQRQKLQAPCVKGFDFAKQHIGQHGKEDILVIHEAPPPAPAKDSTPSENGDMPSPQPKAARLSKGLLSPSEAESTVSEQSSGRESIEDLPRSPSTPSDGKQQSVNKNGAPQISVLLDEQPSSASIFDHVDRLSRPMETGKRLPSKIQLIAMQPIPAPPLQNPLLPERVVETNSINKEVQRALRQKSEIEHHRNKIRLRAKRKGHYEFPLMDDVPISDTKERRRVYRRAQIQIDRILDPAVLPSALLEQRKSSRAKRSPRQRRRHQVNGSMTDAEKDRLITTDSDGTYKKPGVNNAAYLSDPDLPLESRSHPTPLSGFRPSSPPHNHSHPSVPPPYVPPQPSIEEARQQMHSLLDDAFALAGTGSPVKVTPAVSLGQPVTSTPIRATRTPAGNLWTPVYEQAQGLSNPYITSGARGYFDHSSPLLQVPRTCLVEPSVPSLHLQHTTALHPGANCDSNYKDDLVPSHSSTSLIKAIREELLRLSQKQSAFQSFHS</sequence>
<dbReference type="GeneTree" id="ENSGT00530000063472"/>
<feature type="compositionally biased region" description="Polar residues" evidence="1">
    <location>
        <begin position="1001"/>
        <end position="1013"/>
    </location>
</feature>
<feature type="region of interest" description="Disordered" evidence="1">
    <location>
        <begin position="965"/>
        <end position="1036"/>
    </location>
</feature>
<feature type="transmembrane region" description="Helical" evidence="2">
    <location>
        <begin position="890"/>
        <end position="912"/>
    </location>
</feature>
<evidence type="ECO:0000313" key="4">
    <source>
        <dbReference type="Proteomes" id="UP000314986"/>
    </source>
</evidence>
<keyword evidence="2" id="KW-0812">Transmembrane</keyword>
<feature type="compositionally biased region" description="Basic residues" evidence="1">
    <location>
        <begin position="1181"/>
        <end position="1195"/>
    </location>
</feature>
<dbReference type="Proteomes" id="UP000314986">
    <property type="component" value="Unassembled WGS sequence"/>
</dbReference>
<keyword evidence="2" id="KW-1133">Transmembrane helix</keyword>
<evidence type="ECO:0000313" key="3">
    <source>
        <dbReference type="Ensembl" id="ENSCMIP00000017663.1"/>
    </source>
</evidence>
<dbReference type="InParanoid" id="A0A4W3HKN7"/>
<feature type="compositionally biased region" description="Pro residues" evidence="1">
    <location>
        <begin position="1260"/>
        <end position="1270"/>
    </location>
</feature>
<keyword evidence="2" id="KW-0472">Membrane</keyword>
<reference evidence="3" key="5">
    <citation type="submission" date="2025-09" db="UniProtKB">
        <authorList>
            <consortium name="Ensembl"/>
        </authorList>
    </citation>
    <scope>IDENTIFICATION</scope>
</reference>
<dbReference type="Pfam" id="PF12877">
    <property type="entry name" value="KIAA1549"/>
    <property type="match status" value="1"/>
</dbReference>
<dbReference type="InterPro" id="IPR024606">
    <property type="entry name" value="KIAA1549"/>
</dbReference>
<keyword evidence="4" id="KW-1185">Reference proteome</keyword>
<proteinExistence type="predicted"/>
<organism evidence="3 4">
    <name type="scientific">Callorhinchus milii</name>
    <name type="common">Ghost shark</name>
    <dbReference type="NCBI Taxonomy" id="7868"/>
    <lineage>
        <taxon>Eukaryota</taxon>
        <taxon>Metazoa</taxon>
        <taxon>Chordata</taxon>
        <taxon>Craniata</taxon>
        <taxon>Vertebrata</taxon>
        <taxon>Chondrichthyes</taxon>
        <taxon>Holocephali</taxon>
        <taxon>Chimaeriformes</taxon>
        <taxon>Callorhinchidae</taxon>
        <taxon>Callorhinchus</taxon>
    </lineage>
</organism>
<feature type="compositionally biased region" description="Polar residues" evidence="1">
    <location>
        <begin position="1"/>
        <end position="12"/>
    </location>
</feature>
<name>A0A4W3HKN7_CALMI</name>
<accession>A0A4W3HKN7</accession>
<dbReference type="PANTHER" id="PTHR21590:SF4">
    <property type="entry name" value="UPF0606 PROTEIN KIAA1549"/>
    <property type="match status" value="1"/>
</dbReference>
<evidence type="ECO:0000256" key="2">
    <source>
        <dbReference type="SAM" id="Phobius"/>
    </source>
</evidence>
<reference evidence="4" key="1">
    <citation type="journal article" date="2006" name="Science">
        <title>Ancient noncoding elements conserved in the human genome.</title>
        <authorList>
            <person name="Venkatesh B."/>
            <person name="Kirkness E.F."/>
            <person name="Loh Y.H."/>
            <person name="Halpern A.L."/>
            <person name="Lee A.P."/>
            <person name="Johnson J."/>
            <person name="Dandona N."/>
            <person name="Viswanathan L.D."/>
            <person name="Tay A."/>
            <person name="Venter J.C."/>
            <person name="Strausberg R.L."/>
            <person name="Brenner S."/>
        </authorList>
    </citation>
    <scope>NUCLEOTIDE SEQUENCE [LARGE SCALE GENOMIC DNA]</scope>
</reference>
<dbReference type="STRING" id="7868.ENSCMIP00000017663"/>
<feature type="region of interest" description="Disordered" evidence="1">
    <location>
        <begin position="1177"/>
        <end position="1271"/>
    </location>
</feature>
<evidence type="ECO:0000256" key="1">
    <source>
        <dbReference type="SAM" id="MobiDB-lite"/>
    </source>
</evidence>
<feature type="region of interest" description="Disordered" evidence="1">
    <location>
        <begin position="1"/>
        <end position="38"/>
    </location>
</feature>
<dbReference type="Ensembl" id="ENSCMIT00000018003.1">
    <property type="protein sequence ID" value="ENSCMIP00000017663.1"/>
    <property type="gene ID" value="ENSCMIG00000008410.1"/>
</dbReference>
<reference evidence="4" key="2">
    <citation type="journal article" date="2007" name="PLoS Biol.">
        <title>Survey sequencing and comparative analysis of the elephant shark (Callorhinchus milii) genome.</title>
        <authorList>
            <person name="Venkatesh B."/>
            <person name="Kirkness E.F."/>
            <person name="Loh Y.H."/>
            <person name="Halpern A.L."/>
            <person name="Lee A.P."/>
            <person name="Johnson J."/>
            <person name="Dandona N."/>
            <person name="Viswanathan L.D."/>
            <person name="Tay A."/>
            <person name="Venter J.C."/>
            <person name="Strausberg R.L."/>
            <person name="Brenner S."/>
        </authorList>
    </citation>
    <scope>NUCLEOTIDE SEQUENCE [LARGE SCALE GENOMIC DNA]</scope>
</reference>